<sequence length="283" mass="31016">MTPARRGGPDTVLTRRSGAGDPERGELIVVGTGYQAIGDLTLQAERAIRAADTVFTVLDNPLCAEYLSRLNPSARSLTDCYARGKSRMDSYQEMSDRILAEVREQRLVCVAFYGHPGVFVAPSHMAIRQARREGFPARMLPAASAEDWLFADLGIDPGPVGCQTFEATDFLVHQRVFDPTSLLVLWQIGAIGMSDWSPEHDPAPGARLVVDVLTTTYGAAYDVIIYEATPYAVAEPRIEHAPLGEVADSKLTMCSTLVVPPLPPRRPDPTVVQRLRRLDQNLT</sequence>
<dbReference type="Gene3D" id="3.40.1010.10">
    <property type="entry name" value="Cobalt-precorrin-4 Transmethylase, Domain 1"/>
    <property type="match status" value="1"/>
</dbReference>
<dbReference type="CDD" id="cd19916">
    <property type="entry name" value="OphMA_like"/>
    <property type="match status" value="1"/>
</dbReference>
<evidence type="ECO:0000259" key="2">
    <source>
        <dbReference type="Pfam" id="PF00590"/>
    </source>
</evidence>
<dbReference type="Pfam" id="PF00590">
    <property type="entry name" value="TP_methylase"/>
    <property type="match status" value="1"/>
</dbReference>
<reference evidence="3 4" key="1">
    <citation type="submission" date="2018-10" db="EMBL/GenBank/DDBJ databases">
        <title>Sequencing the genomes of 1000 actinobacteria strains.</title>
        <authorList>
            <person name="Klenk H.-P."/>
        </authorList>
    </citation>
    <scope>NUCLEOTIDE SEQUENCE [LARGE SCALE GENOMIC DNA]</scope>
    <source>
        <strain evidence="3 4">DSM 43800</strain>
    </source>
</reference>
<feature type="domain" description="Tetrapyrrole methylase" evidence="2">
    <location>
        <begin position="27"/>
        <end position="167"/>
    </location>
</feature>
<dbReference type="InterPro" id="IPR035996">
    <property type="entry name" value="4pyrrol_Methylase_sf"/>
</dbReference>
<keyword evidence="3" id="KW-0808">Transferase</keyword>
<evidence type="ECO:0000313" key="3">
    <source>
        <dbReference type="EMBL" id="RKT53623.1"/>
    </source>
</evidence>
<evidence type="ECO:0000256" key="1">
    <source>
        <dbReference type="SAM" id="MobiDB-lite"/>
    </source>
</evidence>
<dbReference type="AlphaFoldDB" id="A0A495VYF8"/>
<dbReference type="RefSeq" id="WP_170211752.1">
    <property type="nucleotide sequence ID" value="NZ_RBXO01000001.1"/>
</dbReference>
<evidence type="ECO:0000313" key="4">
    <source>
        <dbReference type="Proteomes" id="UP000282084"/>
    </source>
</evidence>
<gene>
    <name evidence="3" type="ORF">C8E97_2195</name>
</gene>
<dbReference type="SUPFAM" id="SSF53790">
    <property type="entry name" value="Tetrapyrrole methylase"/>
    <property type="match status" value="1"/>
</dbReference>
<dbReference type="InterPro" id="IPR014777">
    <property type="entry name" value="4pyrrole_Mease_sub1"/>
</dbReference>
<dbReference type="GO" id="GO:0032259">
    <property type="term" value="P:methylation"/>
    <property type="evidence" value="ECO:0007669"/>
    <property type="project" value="UniProtKB-KW"/>
</dbReference>
<accession>A0A495VYF8</accession>
<keyword evidence="3" id="KW-0489">Methyltransferase</keyword>
<feature type="region of interest" description="Disordered" evidence="1">
    <location>
        <begin position="1"/>
        <end position="20"/>
    </location>
</feature>
<organism evidence="3 4">
    <name type="scientific">Saccharothrix australiensis</name>
    <dbReference type="NCBI Taxonomy" id="2072"/>
    <lineage>
        <taxon>Bacteria</taxon>
        <taxon>Bacillati</taxon>
        <taxon>Actinomycetota</taxon>
        <taxon>Actinomycetes</taxon>
        <taxon>Pseudonocardiales</taxon>
        <taxon>Pseudonocardiaceae</taxon>
        <taxon>Saccharothrix</taxon>
    </lineage>
</organism>
<name>A0A495VYF8_9PSEU</name>
<dbReference type="EMBL" id="RBXO01000001">
    <property type="protein sequence ID" value="RKT53623.1"/>
    <property type="molecule type" value="Genomic_DNA"/>
</dbReference>
<dbReference type="GO" id="GO:0008168">
    <property type="term" value="F:methyltransferase activity"/>
    <property type="evidence" value="ECO:0007669"/>
    <property type="project" value="UniProtKB-KW"/>
</dbReference>
<proteinExistence type="predicted"/>
<dbReference type="Proteomes" id="UP000282084">
    <property type="component" value="Unassembled WGS sequence"/>
</dbReference>
<dbReference type="InterPro" id="IPR000878">
    <property type="entry name" value="4pyrrol_Mease"/>
</dbReference>
<comment type="caution">
    <text evidence="3">The sequence shown here is derived from an EMBL/GenBank/DDBJ whole genome shotgun (WGS) entry which is preliminary data.</text>
</comment>
<keyword evidence="4" id="KW-1185">Reference proteome</keyword>
<protein>
    <submittedName>
        <fullName evidence="3">Tetrapyrrole (Corrin/porphyrin) methylase-like protein</fullName>
    </submittedName>
</protein>